<organism evidence="1">
    <name type="scientific">marine metagenome</name>
    <dbReference type="NCBI Taxonomy" id="408172"/>
    <lineage>
        <taxon>unclassified sequences</taxon>
        <taxon>metagenomes</taxon>
        <taxon>ecological metagenomes</taxon>
    </lineage>
</organism>
<name>A0A382XAL6_9ZZZZ</name>
<accession>A0A382XAL6</accession>
<feature type="non-terminal residue" evidence="1">
    <location>
        <position position="1"/>
    </location>
</feature>
<evidence type="ECO:0000313" key="1">
    <source>
        <dbReference type="EMBL" id="SVD67929.1"/>
    </source>
</evidence>
<feature type="non-terminal residue" evidence="1">
    <location>
        <position position="47"/>
    </location>
</feature>
<sequence>VGAGHWDPDCALVLLGRVHMDNIIVQHLAIAIRLPDHYSTGCTLIGR</sequence>
<dbReference type="EMBL" id="UINC01166139">
    <property type="protein sequence ID" value="SVD67929.1"/>
    <property type="molecule type" value="Genomic_DNA"/>
</dbReference>
<protein>
    <submittedName>
        <fullName evidence="1">Uncharacterized protein</fullName>
    </submittedName>
</protein>
<gene>
    <name evidence="1" type="ORF">METZ01_LOCUS420783</name>
</gene>
<reference evidence="1" key="1">
    <citation type="submission" date="2018-05" db="EMBL/GenBank/DDBJ databases">
        <authorList>
            <person name="Lanie J.A."/>
            <person name="Ng W.-L."/>
            <person name="Kazmierczak K.M."/>
            <person name="Andrzejewski T.M."/>
            <person name="Davidsen T.M."/>
            <person name="Wayne K.J."/>
            <person name="Tettelin H."/>
            <person name="Glass J.I."/>
            <person name="Rusch D."/>
            <person name="Podicherti R."/>
            <person name="Tsui H.-C.T."/>
            <person name="Winkler M.E."/>
        </authorList>
    </citation>
    <scope>NUCLEOTIDE SEQUENCE</scope>
</reference>
<proteinExistence type="predicted"/>
<dbReference type="AlphaFoldDB" id="A0A382XAL6"/>